<dbReference type="CDD" id="cd00568">
    <property type="entry name" value="TPP_enzymes"/>
    <property type="match status" value="1"/>
</dbReference>
<feature type="domain" description="Thiamine pyrophosphate enzyme N-terminal TPP-binding" evidence="6">
    <location>
        <begin position="3"/>
        <end position="108"/>
    </location>
</feature>
<dbReference type="RefSeq" id="WP_307390161.1">
    <property type="nucleotide sequence ID" value="NZ_BAAADK010000021.1"/>
</dbReference>
<dbReference type="Pfam" id="PF02775">
    <property type="entry name" value="TPP_enzyme_C"/>
    <property type="match status" value="1"/>
</dbReference>
<proteinExistence type="inferred from homology"/>
<dbReference type="EC" id="2.2.1.6" evidence="7"/>
<keyword evidence="8" id="KW-1185">Reference proteome</keyword>
<protein>
    <submittedName>
        <fullName evidence="7">Acetolactate synthase-1/2/3 large subunit</fullName>
        <ecNumber evidence="7">2.2.1.6</ecNumber>
    </submittedName>
</protein>
<feature type="domain" description="Thiamine pyrophosphate enzyme central" evidence="4">
    <location>
        <begin position="194"/>
        <end position="327"/>
    </location>
</feature>
<dbReference type="InterPro" id="IPR011766">
    <property type="entry name" value="TPP_enzyme_TPP-bd"/>
</dbReference>
<feature type="domain" description="Thiamine pyrophosphate enzyme TPP-binding" evidence="5">
    <location>
        <begin position="390"/>
        <end position="535"/>
    </location>
</feature>
<dbReference type="Proteomes" id="UP001235840">
    <property type="component" value="Unassembled WGS sequence"/>
</dbReference>
<evidence type="ECO:0000313" key="7">
    <source>
        <dbReference type="EMBL" id="MDQ0164496.1"/>
    </source>
</evidence>
<dbReference type="CDD" id="cd07035">
    <property type="entry name" value="TPP_PYR_POX_like"/>
    <property type="match status" value="1"/>
</dbReference>
<accession>A0ABT9VU34</accession>
<dbReference type="InterPro" id="IPR029061">
    <property type="entry name" value="THDP-binding"/>
</dbReference>
<dbReference type="Gene3D" id="3.40.50.1220">
    <property type="entry name" value="TPP-binding domain"/>
    <property type="match status" value="1"/>
</dbReference>
<reference evidence="7 8" key="1">
    <citation type="submission" date="2023-07" db="EMBL/GenBank/DDBJ databases">
        <title>Genomic Encyclopedia of Type Strains, Phase IV (KMG-IV): sequencing the most valuable type-strain genomes for metagenomic binning, comparative biology and taxonomic classification.</title>
        <authorList>
            <person name="Goeker M."/>
        </authorList>
    </citation>
    <scope>NUCLEOTIDE SEQUENCE [LARGE SCALE GENOMIC DNA]</scope>
    <source>
        <strain evidence="7 8">DSM 12751</strain>
    </source>
</reference>
<evidence type="ECO:0000256" key="3">
    <source>
        <dbReference type="RuleBase" id="RU362132"/>
    </source>
</evidence>
<dbReference type="InterPro" id="IPR012000">
    <property type="entry name" value="Thiamin_PyroP_enz_cen_dom"/>
</dbReference>
<keyword evidence="7" id="KW-0808">Transferase</keyword>
<dbReference type="InterPro" id="IPR012001">
    <property type="entry name" value="Thiamin_PyroP_enz_TPP-bd_dom"/>
</dbReference>
<organism evidence="7 8">
    <name type="scientific">Caldalkalibacillus horti</name>
    <dbReference type="NCBI Taxonomy" id="77523"/>
    <lineage>
        <taxon>Bacteria</taxon>
        <taxon>Bacillati</taxon>
        <taxon>Bacillota</taxon>
        <taxon>Bacilli</taxon>
        <taxon>Bacillales</taxon>
        <taxon>Bacillaceae</taxon>
        <taxon>Caldalkalibacillus</taxon>
    </lineage>
</organism>
<evidence type="ECO:0000256" key="2">
    <source>
        <dbReference type="ARBA" id="ARBA00023052"/>
    </source>
</evidence>
<evidence type="ECO:0000313" key="8">
    <source>
        <dbReference type="Proteomes" id="UP001235840"/>
    </source>
</evidence>
<evidence type="ECO:0000259" key="5">
    <source>
        <dbReference type="Pfam" id="PF02775"/>
    </source>
</evidence>
<keyword evidence="2 3" id="KW-0786">Thiamine pyrophosphate</keyword>
<dbReference type="Pfam" id="PF02776">
    <property type="entry name" value="TPP_enzyme_N"/>
    <property type="match status" value="1"/>
</dbReference>
<comment type="similarity">
    <text evidence="1 3">Belongs to the TPP enzyme family.</text>
</comment>
<evidence type="ECO:0000259" key="4">
    <source>
        <dbReference type="Pfam" id="PF00205"/>
    </source>
</evidence>
<dbReference type="InterPro" id="IPR045229">
    <property type="entry name" value="TPP_enz"/>
</dbReference>
<gene>
    <name evidence="7" type="ORF">J2S11_000395</name>
</gene>
<dbReference type="GO" id="GO:0003984">
    <property type="term" value="F:acetolactate synthase activity"/>
    <property type="evidence" value="ECO:0007669"/>
    <property type="project" value="UniProtKB-EC"/>
</dbReference>
<evidence type="ECO:0000256" key="1">
    <source>
        <dbReference type="ARBA" id="ARBA00007812"/>
    </source>
</evidence>
<sequence length="549" mass="59521">MSKVAATFVQQLKRKGCQYVFGVPGKPIVPLILEMKDQGIEFVLARHECGAGYIATGYALQNQTLAVAMGTSGPGGTNLITAAGQAKAFHAPVLFITGHPPLTQTGKALGQDSSMFGTDLVELFKPVTNFSAKVESGKALKYYLEHAFQKALTGQKGPVHLSIPLDVLLEDIEPFELPLQDLQDKTISTSFDQVEATLRRAERPVMLLGKGVHISGAYDEVRSLAEQWNVPVMTTPGGKGTFPSTHPLSLGSFGLGGTEAATAYLKDGADVMIVIGSKLSDMSLAGLNEAMYPKRVIQFDYNPDFVGKSLPVETVFVQGDAKRNLQQFLSLYPSNPSITIDLMDYLQKEADVRHAVKQQQSEGERLSAAFVMEVLREHLPDETIVYGDDGSHTFYAIKHFDIRQAGTFFFDDVFGAMGHAIGFAIGAKLAKPEQTIACFTGDGCLFMHGTEISTAVSQKANIIFYVLNNGMLDMVDKGMLHNLGRSEGTRYETEIHVAQFAESLGAKGYRCSTVEDIEAATKEALQASGPVVIEILVKKDEIPPTLQRG</sequence>
<dbReference type="SUPFAM" id="SSF52467">
    <property type="entry name" value="DHS-like NAD/FAD-binding domain"/>
    <property type="match status" value="1"/>
</dbReference>
<dbReference type="PANTHER" id="PTHR18968">
    <property type="entry name" value="THIAMINE PYROPHOSPHATE ENZYMES"/>
    <property type="match status" value="1"/>
</dbReference>
<dbReference type="EMBL" id="JAUSTY010000001">
    <property type="protein sequence ID" value="MDQ0164496.1"/>
    <property type="molecule type" value="Genomic_DNA"/>
</dbReference>
<name>A0ABT9VU34_9BACI</name>
<dbReference type="SUPFAM" id="SSF52518">
    <property type="entry name" value="Thiamin diphosphate-binding fold (THDP-binding)"/>
    <property type="match status" value="2"/>
</dbReference>
<comment type="caution">
    <text evidence="7">The sequence shown here is derived from an EMBL/GenBank/DDBJ whole genome shotgun (WGS) entry which is preliminary data.</text>
</comment>
<dbReference type="Gene3D" id="3.40.50.970">
    <property type="match status" value="2"/>
</dbReference>
<dbReference type="InterPro" id="IPR029035">
    <property type="entry name" value="DHS-like_NAD/FAD-binding_dom"/>
</dbReference>
<dbReference type="PANTHER" id="PTHR18968:SF13">
    <property type="entry name" value="ACETOLACTATE SYNTHASE CATALYTIC SUBUNIT, MITOCHONDRIAL"/>
    <property type="match status" value="1"/>
</dbReference>
<dbReference type="Pfam" id="PF00205">
    <property type="entry name" value="TPP_enzyme_M"/>
    <property type="match status" value="1"/>
</dbReference>
<evidence type="ECO:0000259" key="6">
    <source>
        <dbReference type="Pfam" id="PF02776"/>
    </source>
</evidence>